<evidence type="ECO:0000256" key="4">
    <source>
        <dbReference type="ARBA" id="ARBA00022729"/>
    </source>
</evidence>
<organism evidence="9">
    <name type="scientific">Borrelia miyamotoi FR64b</name>
    <dbReference type="NCBI Taxonomy" id="1292392"/>
    <lineage>
        <taxon>Bacteria</taxon>
        <taxon>Pseudomonadati</taxon>
        <taxon>Spirochaetota</taxon>
        <taxon>Spirochaetia</taxon>
        <taxon>Spirochaetales</taxon>
        <taxon>Borreliaceae</taxon>
        <taxon>Borrelia</taxon>
    </lineage>
</organism>
<keyword evidence="7" id="KW-0998">Cell outer membrane</keyword>
<evidence type="ECO:0000256" key="3">
    <source>
        <dbReference type="ARBA" id="ARBA00008719"/>
    </source>
</evidence>
<keyword evidence="8" id="KW-0449">Lipoprotein</keyword>
<keyword evidence="4" id="KW-0732">Signal</keyword>
<dbReference type="InterPro" id="IPR036437">
    <property type="entry name" value="OspC-like_sf"/>
</dbReference>
<dbReference type="EMBL" id="CP004227">
    <property type="protein sequence ID" value="AHH05644.1"/>
    <property type="molecule type" value="Genomic_DNA"/>
</dbReference>
<evidence type="ECO:0000256" key="7">
    <source>
        <dbReference type="ARBA" id="ARBA00023237"/>
    </source>
</evidence>
<dbReference type="InterPro" id="IPR001800">
    <property type="entry name" value="Lipoprotein_OspC"/>
</dbReference>
<keyword evidence="5" id="KW-0472">Membrane</keyword>
<dbReference type="Gene3D" id="1.20.120.240">
    <property type="entry name" value="Lipoprotein, type 6"/>
    <property type="match status" value="1"/>
</dbReference>
<gene>
    <name evidence="9" type="ORF">BOM_1101</name>
</gene>
<evidence type="ECO:0000256" key="8">
    <source>
        <dbReference type="ARBA" id="ARBA00023288"/>
    </source>
</evidence>
<keyword evidence="9" id="KW-0614">Plasmid</keyword>
<evidence type="ECO:0000256" key="6">
    <source>
        <dbReference type="ARBA" id="ARBA00023139"/>
    </source>
</evidence>
<evidence type="ECO:0000256" key="2">
    <source>
        <dbReference type="ARBA" id="ARBA00004459"/>
    </source>
</evidence>
<dbReference type="SUPFAM" id="SSF63515">
    <property type="entry name" value="Outer surface protein C (OspC)"/>
    <property type="match status" value="1"/>
</dbReference>
<name>W5SEV8_9SPIR</name>
<protein>
    <submittedName>
        <fullName evidence="9">Variable outer membrane protein</fullName>
    </submittedName>
</protein>
<accession>W5SEV8</accession>
<comment type="similarity">
    <text evidence="3">Belongs to the variable small protein (Vsp) family.</text>
</comment>
<reference evidence="9" key="1">
    <citation type="submission" date="2013-02" db="EMBL/GenBank/DDBJ databases">
        <title>Comparative genomics of Borrelia species.</title>
        <authorList>
            <person name="Schwan T.G."/>
            <person name="Raffel S.J."/>
            <person name="Porcella S.F."/>
        </authorList>
    </citation>
    <scope>NUCLEOTIDE SEQUENCE</scope>
    <source>
        <strain evidence="9">FR64b</strain>
        <plasmid evidence="9">unnamed</plasmid>
    </source>
</reference>
<evidence type="ECO:0000313" key="9">
    <source>
        <dbReference type="EMBL" id="AHH05644.1"/>
    </source>
</evidence>
<dbReference type="Pfam" id="PF01441">
    <property type="entry name" value="Lipoprotein_6"/>
    <property type="match status" value="1"/>
</dbReference>
<sequence>MEALEQKAIDQFAAIKVKVTAAKTASTDLLNKFKDKNADLGKNDASNGRCQSCHTCR</sequence>
<comment type="subcellular location">
    <subcellularLocation>
        <location evidence="2">Cell outer membrane</location>
        <topology evidence="2">Lipid-anchor</topology>
    </subcellularLocation>
</comment>
<evidence type="ECO:0000256" key="1">
    <source>
        <dbReference type="ARBA" id="ARBA00003932"/>
    </source>
</evidence>
<keyword evidence="6" id="KW-0564">Palmitate</keyword>
<proteinExistence type="inferred from homology"/>
<dbReference type="GO" id="GO:0009279">
    <property type="term" value="C:cell outer membrane"/>
    <property type="evidence" value="ECO:0007669"/>
    <property type="project" value="UniProtKB-SubCell"/>
</dbReference>
<comment type="function">
    <text evidence="1">The Vlp and Vsp proteins are antigenically distinct proteins, only one vlp or vsp gene is transcriptionally active at any one time. Switching between these genes is a mechanism of host immune response evasion.</text>
</comment>
<geneLocation type="plasmid" evidence="9">
    <name>unnamed</name>
</geneLocation>
<dbReference type="AlphaFoldDB" id="W5SEV8"/>
<evidence type="ECO:0000256" key="5">
    <source>
        <dbReference type="ARBA" id="ARBA00023136"/>
    </source>
</evidence>
<dbReference type="HOGENOM" id="CLU_2987574_0_0_12"/>